<evidence type="ECO:0000256" key="5">
    <source>
        <dbReference type="ARBA" id="ARBA00023180"/>
    </source>
</evidence>
<evidence type="ECO:0000256" key="2">
    <source>
        <dbReference type="ARBA" id="ARBA00022512"/>
    </source>
</evidence>
<dbReference type="InterPro" id="IPR051648">
    <property type="entry name" value="CWI-Assembly_Regulator"/>
</dbReference>
<name>A0A918V5A6_9FLAO</name>
<dbReference type="InterPro" id="IPR036941">
    <property type="entry name" value="Rcpt_L-dom_sf"/>
</dbReference>
<keyword evidence="2" id="KW-0134">Cell wall</keyword>
<comment type="caution">
    <text evidence="6">The sequence shown here is derived from an EMBL/GenBank/DDBJ whole genome shotgun (WGS) entry which is preliminary data.</text>
</comment>
<keyword evidence="4" id="KW-0732">Signal</keyword>
<sequence>MWAQCPSGAVTLNSQSDVNNFVAMYPNCDNISGDLIIDGPITDLSALDYIDAIEGDFVIANTELISISNFSSLTLFLNKLEISNNEKLVEITGFNALIDLGNLFIIENNPNLVRIDGFNSATDAFGDLWINGNTSLQFISGFGKLVRVYKLLGISNSPLLQSIPSFNNMNSVGRTIQFTNTGLTDLLGFDNLSIIGGLNSTLGLGVSNNQNLGAISGFNCLKNIEFDLSIKDNPQLKSIVGLSSLERVGRFFSIGNNTSLLSLNGLQNLIEVSRPGYEAALVFEIYDNPQLSDCNALCNLLESNGIIGLKRITNNASGCDSESEIDTSNCIPFQRVSCTSLVSPQNGATNVELDADISWQAISGATSYFISIGTTSEGTEIINNLNVGNITTYILPNNLPENAEIFVKIKPNNDLGQAKCCSEESFMTKAFIPQCAALINPKNGERDVPITTSISWNAVSNVTGYFISLGTFSGGTDILDNFNVGNRTSYRPSSPLPENASIFTTITPYNIAGNSVDCNEEVFFTKPESLGCTALINPINGSIDVDVDATIYWNATPKATGYILSIGLMPFGTELVNNRDLGNVNAFDFIDNFPFDTKIYVSLIPYNSSGQGEACPTESFTTKRESIFVPDFFTPNNDGYNDVWLINDPLDEVKVVYIYSRYGKLLKTIRNMQNGWNGSFNNQYMPVDDYWYSMTLKNGKRINGHFTLKR</sequence>
<dbReference type="InterPro" id="IPR026341">
    <property type="entry name" value="T9SS_type_B"/>
</dbReference>
<gene>
    <name evidence="6" type="ORF">GCM10007028_03780</name>
</gene>
<evidence type="ECO:0000256" key="4">
    <source>
        <dbReference type="ARBA" id="ARBA00022729"/>
    </source>
</evidence>
<proteinExistence type="predicted"/>
<keyword evidence="7" id="KW-1185">Reference proteome</keyword>
<dbReference type="GO" id="GO:0030313">
    <property type="term" value="C:cell envelope"/>
    <property type="evidence" value="ECO:0007669"/>
    <property type="project" value="UniProtKB-SubCell"/>
</dbReference>
<keyword evidence="5" id="KW-0325">Glycoprotein</keyword>
<dbReference type="NCBIfam" id="TIGR04131">
    <property type="entry name" value="Bac_Flav_CTERM"/>
    <property type="match status" value="1"/>
</dbReference>
<evidence type="ECO:0000256" key="1">
    <source>
        <dbReference type="ARBA" id="ARBA00004191"/>
    </source>
</evidence>
<evidence type="ECO:0000313" key="6">
    <source>
        <dbReference type="EMBL" id="GGZ69918.1"/>
    </source>
</evidence>
<reference evidence="6" key="2">
    <citation type="submission" date="2020-09" db="EMBL/GenBank/DDBJ databases">
        <authorList>
            <person name="Sun Q."/>
            <person name="Kim S."/>
        </authorList>
    </citation>
    <scope>NUCLEOTIDE SEQUENCE</scope>
    <source>
        <strain evidence="6">KCTC 12710</strain>
    </source>
</reference>
<dbReference type="PANTHER" id="PTHR31018">
    <property type="entry name" value="SPORULATION-SPECIFIC PROTEIN-RELATED"/>
    <property type="match status" value="1"/>
</dbReference>
<evidence type="ECO:0008006" key="8">
    <source>
        <dbReference type="Google" id="ProtNLM"/>
    </source>
</evidence>
<dbReference type="AlphaFoldDB" id="A0A918V5A6"/>
<dbReference type="Proteomes" id="UP000636004">
    <property type="component" value="Unassembled WGS sequence"/>
</dbReference>
<comment type="subcellular location">
    <subcellularLocation>
        <location evidence="1">Secreted</location>
        <location evidence="1">Cell wall</location>
    </subcellularLocation>
</comment>
<dbReference type="InterPro" id="IPR013783">
    <property type="entry name" value="Ig-like_fold"/>
</dbReference>
<accession>A0A918V5A6</accession>
<dbReference type="Gene3D" id="3.80.20.20">
    <property type="entry name" value="Receptor L-domain"/>
    <property type="match status" value="1"/>
</dbReference>
<evidence type="ECO:0000256" key="3">
    <source>
        <dbReference type="ARBA" id="ARBA00022525"/>
    </source>
</evidence>
<dbReference type="EMBL" id="BMWZ01000001">
    <property type="protein sequence ID" value="GGZ69918.1"/>
    <property type="molecule type" value="Genomic_DNA"/>
</dbReference>
<evidence type="ECO:0000313" key="7">
    <source>
        <dbReference type="Proteomes" id="UP000636004"/>
    </source>
</evidence>
<protein>
    <recommendedName>
        <fullName evidence="8">T9SS type B sorting domain-containing protein</fullName>
    </recommendedName>
</protein>
<dbReference type="Gene3D" id="2.60.40.10">
    <property type="entry name" value="Immunoglobulins"/>
    <property type="match status" value="1"/>
</dbReference>
<keyword evidence="3" id="KW-0964">Secreted</keyword>
<dbReference type="SUPFAM" id="SSF52058">
    <property type="entry name" value="L domain-like"/>
    <property type="match status" value="4"/>
</dbReference>
<reference evidence="6" key="1">
    <citation type="journal article" date="2014" name="Int. J. Syst. Evol. Microbiol.">
        <title>Complete genome sequence of Corynebacterium casei LMG S-19264T (=DSM 44701T), isolated from a smear-ripened cheese.</title>
        <authorList>
            <consortium name="US DOE Joint Genome Institute (JGI-PGF)"/>
            <person name="Walter F."/>
            <person name="Albersmeier A."/>
            <person name="Kalinowski J."/>
            <person name="Ruckert C."/>
        </authorList>
    </citation>
    <scope>NUCLEOTIDE SEQUENCE</scope>
    <source>
        <strain evidence="6">KCTC 12710</strain>
    </source>
</reference>
<dbReference type="PANTHER" id="PTHR31018:SF3">
    <property type="entry name" value="RECEPTOR PROTEIN-TYROSINE KINASE"/>
    <property type="match status" value="1"/>
</dbReference>
<organism evidence="6 7">
    <name type="scientific">Algibacter mikhailovii</name>
    <dbReference type="NCBI Taxonomy" id="425498"/>
    <lineage>
        <taxon>Bacteria</taxon>
        <taxon>Pseudomonadati</taxon>
        <taxon>Bacteroidota</taxon>
        <taxon>Flavobacteriia</taxon>
        <taxon>Flavobacteriales</taxon>
        <taxon>Flavobacteriaceae</taxon>
        <taxon>Algibacter</taxon>
    </lineage>
</organism>
<dbReference type="Pfam" id="PF13585">
    <property type="entry name" value="CHU_C"/>
    <property type="match status" value="1"/>
</dbReference>